<accession>A0ACB7SM19</accession>
<comment type="caution">
    <text evidence="1">The sequence shown here is derived from an EMBL/GenBank/DDBJ whole genome shotgun (WGS) entry which is preliminary data.</text>
</comment>
<evidence type="ECO:0000313" key="1">
    <source>
        <dbReference type="EMBL" id="KAH6934177.1"/>
    </source>
</evidence>
<proteinExistence type="predicted"/>
<dbReference type="EMBL" id="CM023484">
    <property type="protein sequence ID" value="KAH6934177.1"/>
    <property type="molecule type" value="Genomic_DNA"/>
</dbReference>
<dbReference type="Proteomes" id="UP000821845">
    <property type="component" value="Chromosome 4"/>
</dbReference>
<evidence type="ECO:0000313" key="2">
    <source>
        <dbReference type="Proteomes" id="UP000821845"/>
    </source>
</evidence>
<protein>
    <submittedName>
        <fullName evidence="1">Uncharacterized protein</fullName>
    </submittedName>
</protein>
<organism evidence="1 2">
    <name type="scientific">Hyalomma asiaticum</name>
    <name type="common">Tick</name>
    <dbReference type="NCBI Taxonomy" id="266040"/>
    <lineage>
        <taxon>Eukaryota</taxon>
        <taxon>Metazoa</taxon>
        <taxon>Ecdysozoa</taxon>
        <taxon>Arthropoda</taxon>
        <taxon>Chelicerata</taxon>
        <taxon>Arachnida</taxon>
        <taxon>Acari</taxon>
        <taxon>Parasitiformes</taxon>
        <taxon>Ixodida</taxon>
        <taxon>Ixodoidea</taxon>
        <taxon>Ixodidae</taxon>
        <taxon>Hyalomminae</taxon>
        <taxon>Hyalomma</taxon>
    </lineage>
</organism>
<reference evidence="1" key="1">
    <citation type="submission" date="2020-05" db="EMBL/GenBank/DDBJ databases">
        <title>Large-scale comparative analyses of tick genomes elucidate their genetic diversity and vector capacities.</title>
        <authorList>
            <person name="Jia N."/>
            <person name="Wang J."/>
            <person name="Shi W."/>
            <person name="Du L."/>
            <person name="Sun Y."/>
            <person name="Zhan W."/>
            <person name="Jiang J."/>
            <person name="Wang Q."/>
            <person name="Zhang B."/>
            <person name="Ji P."/>
            <person name="Sakyi L.B."/>
            <person name="Cui X."/>
            <person name="Yuan T."/>
            <person name="Jiang B."/>
            <person name="Yang W."/>
            <person name="Lam T.T.-Y."/>
            <person name="Chang Q."/>
            <person name="Ding S."/>
            <person name="Wang X."/>
            <person name="Zhu J."/>
            <person name="Ruan X."/>
            <person name="Zhao L."/>
            <person name="Wei J."/>
            <person name="Que T."/>
            <person name="Du C."/>
            <person name="Cheng J."/>
            <person name="Dai P."/>
            <person name="Han X."/>
            <person name="Huang E."/>
            <person name="Gao Y."/>
            <person name="Liu J."/>
            <person name="Shao H."/>
            <person name="Ye R."/>
            <person name="Li L."/>
            <person name="Wei W."/>
            <person name="Wang X."/>
            <person name="Wang C."/>
            <person name="Yang T."/>
            <person name="Huo Q."/>
            <person name="Li W."/>
            <person name="Guo W."/>
            <person name="Chen H."/>
            <person name="Zhou L."/>
            <person name="Ni X."/>
            <person name="Tian J."/>
            <person name="Zhou Y."/>
            <person name="Sheng Y."/>
            <person name="Liu T."/>
            <person name="Pan Y."/>
            <person name="Xia L."/>
            <person name="Li J."/>
            <person name="Zhao F."/>
            <person name="Cao W."/>
        </authorList>
    </citation>
    <scope>NUCLEOTIDE SEQUENCE</scope>
    <source>
        <strain evidence="1">Hyas-2018</strain>
    </source>
</reference>
<gene>
    <name evidence="1" type="ORF">HPB50_021479</name>
</gene>
<sequence length="156" mass="16368">MQPLPETPRTPESTPVSSPGDITPVHVRSSRRLQGLQPEHGLLPTPSRTMNVDPQSSAAAVAAAHQVDLEGWDLVGVASNAIVASLSDDGASPAIVSLLLGAKGFHNDPLVLAAEPFVQWLTTMADSYCNCVAATVCFDIVHEDLSEDDEDAGDEA</sequence>
<keyword evidence="2" id="KW-1185">Reference proteome</keyword>
<name>A0ACB7SM19_HYAAI</name>